<dbReference type="HOGENOM" id="CLU_1852447_0_0_0"/>
<dbReference type="AlphaFoldDB" id="A9AVA2"/>
<evidence type="ECO:0000256" key="2">
    <source>
        <dbReference type="SAM" id="Phobius"/>
    </source>
</evidence>
<feature type="transmembrane region" description="Helical" evidence="2">
    <location>
        <begin position="55"/>
        <end position="74"/>
    </location>
</feature>
<name>A9AVA2_HERA2</name>
<protein>
    <submittedName>
        <fullName evidence="3">Uncharacterized protein</fullName>
    </submittedName>
</protein>
<dbReference type="EMBL" id="CP000875">
    <property type="protein sequence ID" value="ABX03180.1"/>
    <property type="molecule type" value="Genomic_DNA"/>
</dbReference>
<evidence type="ECO:0000313" key="3">
    <source>
        <dbReference type="EMBL" id="ABX03180.1"/>
    </source>
</evidence>
<feature type="transmembrane region" description="Helical" evidence="2">
    <location>
        <begin position="80"/>
        <end position="105"/>
    </location>
</feature>
<gene>
    <name evidence="3" type="ordered locus">Haur_0532</name>
</gene>
<keyword evidence="2" id="KW-1133">Transmembrane helix</keyword>
<dbReference type="Proteomes" id="UP000000787">
    <property type="component" value="Chromosome"/>
</dbReference>
<dbReference type="BioCyc" id="HAUR316274:GHYA-541-MONOMER"/>
<proteinExistence type="predicted"/>
<organism evidence="3 4">
    <name type="scientific">Herpetosiphon aurantiacus (strain ATCC 23779 / DSM 785 / 114-95)</name>
    <dbReference type="NCBI Taxonomy" id="316274"/>
    <lineage>
        <taxon>Bacteria</taxon>
        <taxon>Bacillati</taxon>
        <taxon>Chloroflexota</taxon>
        <taxon>Chloroflexia</taxon>
        <taxon>Herpetosiphonales</taxon>
        <taxon>Herpetosiphonaceae</taxon>
        <taxon>Herpetosiphon</taxon>
    </lineage>
</organism>
<dbReference type="KEGG" id="hau:Haur_0532"/>
<reference evidence="3 4" key="1">
    <citation type="journal article" date="2011" name="Stand. Genomic Sci.">
        <title>Complete genome sequence of the filamentous gliding predatory bacterium Herpetosiphon aurantiacus type strain (114-95(T)).</title>
        <authorList>
            <person name="Kiss H."/>
            <person name="Nett M."/>
            <person name="Domin N."/>
            <person name="Martin K."/>
            <person name="Maresca J.A."/>
            <person name="Copeland A."/>
            <person name="Lapidus A."/>
            <person name="Lucas S."/>
            <person name="Berry K.W."/>
            <person name="Glavina Del Rio T."/>
            <person name="Dalin E."/>
            <person name="Tice H."/>
            <person name="Pitluck S."/>
            <person name="Richardson P."/>
            <person name="Bruce D."/>
            <person name="Goodwin L."/>
            <person name="Han C."/>
            <person name="Detter J.C."/>
            <person name="Schmutz J."/>
            <person name="Brettin T."/>
            <person name="Land M."/>
            <person name="Hauser L."/>
            <person name="Kyrpides N.C."/>
            <person name="Ivanova N."/>
            <person name="Goker M."/>
            <person name="Woyke T."/>
            <person name="Klenk H.P."/>
            <person name="Bryant D.A."/>
        </authorList>
    </citation>
    <scope>NUCLEOTIDE SEQUENCE [LARGE SCALE GENOMIC DNA]</scope>
    <source>
        <strain evidence="4">ATCC 23779 / DSM 785 / 114-95</strain>
    </source>
</reference>
<keyword evidence="2" id="KW-0812">Transmembrane</keyword>
<sequence>MLIPIDNIPIFKSIIKIALIEDMEPAMIESLIPMLGIVASAIAIALLTKHPKQQLISSASAVVFWFAVWCVLVGPEYLLFVAYLVWLVVLAVVIVMAINMARALLRTFQKEAHKRPEPTTHYPPITQGDIDQGINQIR</sequence>
<evidence type="ECO:0000256" key="1">
    <source>
        <dbReference type="SAM" id="MobiDB-lite"/>
    </source>
</evidence>
<accession>A9AVA2</accession>
<keyword evidence="2" id="KW-0472">Membrane</keyword>
<evidence type="ECO:0000313" key="4">
    <source>
        <dbReference type="Proteomes" id="UP000000787"/>
    </source>
</evidence>
<keyword evidence="4" id="KW-1185">Reference proteome</keyword>
<feature type="transmembrane region" description="Helical" evidence="2">
    <location>
        <begin position="31"/>
        <end position="48"/>
    </location>
</feature>
<dbReference type="InParanoid" id="A9AVA2"/>
<feature type="region of interest" description="Disordered" evidence="1">
    <location>
        <begin position="115"/>
        <end position="138"/>
    </location>
</feature>